<keyword evidence="2 4" id="KW-0547">Nucleotide-binding</keyword>
<organism evidence="6 7">
    <name type="scientific">Rotaria sordida</name>
    <dbReference type="NCBI Taxonomy" id="392033"/>
    <lineage>
        <taxon>Eukaryota</taxon>
        <taxon>Metazoa</taxon>
        <taxon>Spiralia</taxon>
        <taxon>Gnathifera</taxon>
        <taxon>Rotifera</taxon>
        <taxon>Eurotatoria</taxon>
        <taxon>Bdelloidea</taxon>
        <taxon>Philodinida</taxon>
        <taxon>Philodinidae</taxon>
        <taxon>Rotaria</taxon>
    </lineage>
</organism>
<accession>A0A813U9B8</accession>
<sequence length="508" mass="59548">MISKLFTVPEYRVLTMGLDASGKTTILYKLKLNETIQTIPTIGFNVEVVKFNHTSLTIWDVGGRDKIRPLLRHYFENTQAVIFVIDSNDKDRLPEATEELRRVLEADELRNLPILIYLNKIDLPNAMKSNYITQEMKLNNIRNRQWYLQPCCACTGDGLYEGLSWLISALKSPHTSESTYTTMKSTASTKTIENDRHVDKSLEWLTQIDDDTNEDFLEKFEKHQLPVETFDHRTLLRTIWVYLTIYGRQKTVKVVFDHLKIYIRYMNETLIYFWIQILHYAFEATKNPTNDFTGFLLMNPQLLNETDLPLSYYKKDTLFSNQAKTTVVLPDIKPLPNILPGSSASDINKMKNKNDSTFESFIDELDDDEFQKQFESYTLKGWSHKTHLRITWLYLTHDGRRVAVNKIFDGIKNFIQNSPITQKTTFHFTMTYFWIQMIDLAIAQSPKQINFEEFLRLNPHLLNENLFLEYYKKETVLNNPIAKQEMVLPDIKPLPTFVTVNNNNNNKK</sequence>
<evidence type="ECO:0000256" key="5">
    <source>
        <dbReference type="PIRSR" id="PIRSR606689-2"/>
    </source>
</evidence>
<dbReference type="PROSITE" id="PS51417">
    <property type="entry name" value="ARF"/>
    <property type="match status" value="1"/>
</dbReference>
<dbReference type="InterPro" id="IPR027417">
    <property type="entry name" value="P-loop_NTPase"/>
</dbReference>
<dbReference type="SUPFAM" id="SSF52540">
    <property type="entry name" value="P-loop containing nucleoside triphosphate hydrolases"/>
    <property type="match status" value="1"/>
</dbReference>
<dbReference type="GO" id="GO:0003924">
    <property type="term" value="F:GTPase activity"/>
    <property type="evidence" value="ECO:0007669"/>
    <property type="project" value="InterPro"/>
</dbReference>
<dbReference type="CDD" id="cd00878">
    <property type="entry name" value="Arf_Arl"/>
    <property type="match status" value="1"/>
</dbReference>
<evidence type="ECO:0000313" key="6">
    <source>
        <dbReference type="EMBL" id="CAF0825656.1"/>
    </source>
</evidence>
<proteinExistence type="inferred from homology"/>
<comment type="caution">
    <text evidence="6">The sequence shown here is derived from an EMBL/GenBank/DDBJ whole genome shotgun (WGS) entry which is preliminary data.</text>
</comment>
<evidence type="ECO:0000256" key="4">
    <source>
        <dbReference type="PIRSR" id="PIRSR606689-1"/>
    </source>
</evidence>
<dbReference type="NCBIfam" id="TIGR00231">
    <property type="entry name" value="small_GTP"/>
    <property type="match status" value="1"/>
</dbReference>
<dbReference type="PRINTS" id="PR00328">
    <property type="entry name" value="SAR1GTPBP"/>
</dbReference>
<dbReference type="OrthoDB" id="427186at2759"/>
<dbReference type="EMBL" id="CAJNOO010000143">
    <property type="protein sequence ID" value="CAF0825656.1"/>
    <property type="molecule type" value="Genomic_DNA"/>
</dbReference>
<dbReference type="GO" id="GO:0046872">
    <property type="term" value="F:metal ion binding"/>
    <property type="evidence" value="ECO:0007669"/>
    <property type="project" value="UniProtKB-KW"/>
</dbReference>
<dbReference type="SMART" id="SM00178">
    <property type="entry name" value="SAR"/>
    <property type="match status" value="1"/>
</dbReference>
<feature type="binding site" evidence="4">
    <location>
        <begin position="119"/>
        <end position="122"/>
    </location>
    <ligand>
        <name>GTP</name>
        <dbReference type="ChEBI" id="CHEBI:37565"/>
    </ligand>
</feature>
<dbReference type="Proteomes" id="UP000663882">
    <property type="component" value="Unassembled WGS sequence"/>
</dbReference>
<dbReference type="Gene3D" id="3.40.50.300">
    <property type="entry name" value="P-loop containing nucleotide triphosphate hydrolases"/>
    <property type="match status" value="1"/>
</dbReference>
<keyword evidence="3 4" id="KW-0342">GTP-binding</keyword>
<dbReference type="PANTHER" id="PTHR11711">
    <property type="entry name" value="ADP RIBOSYLATION FACTOR-RELATED"/>
    <property type="match status" value="1"/>
</dbReference>
<feature type="binding site" evidence="5">
    <location>
        <position position="41"/>
    </location>
    <ligand>
        <name>Mg(2+)</name>
        <dbReference type="ChEBI" id="CHEBI:18420"/>
    </ligand>
</feature>
<dbReference type="InterPro" id="IPR024156">
    <property type="entry name" value="Small_GTPase_ARF"/>
</dbReference>
<gene>
    <name evidence="6" type="ORF">RFH988_LOCUS5168</name>
</gene>
<keyword evidence="5" id="KW-0479">Metal-binding</keyword>
<feature type="binding site" evidence="4">
    <location>
        <position position="63"/>
    </location>
    <ligand>
        <name>GTP</name>
        <dbReference type="ChEBI" id="CHEBI:37565"/>
    </ligand>
</feature>
<evidence type="ECO:0000313" key="7">
    <source>
        <dbReference type="Proteomes" id="UP000663882"/>
    </source>
</evidence>
<protein>
    <recommendedName>
        <fullName evidence="8">ADP-ribosylation factor</fullName>
    </recommendedName>
</protein>
<reference evidence="6" key="1">
    <citation type="submission" date="2021-02" db="EMBL/GenBank/DDBJ databases">
        <authorList>
            <person name="Nowell W R."/>
        </authorList>
    </citation>
    <scope>NUCLEOTIDE SEQUENCE</scope>
</reference>
<comment type="similarity">
    <text evidence="1">Belongs to the small GTPase superfamily. Arf family.</text>
</comment>
<feature type="binding site" evidence="5">
    <location>
        <position position="24"/>
    </location>
    <ligand>
        <name>Mg(2+)</name>
        <dbReference type="ChEBI" id="CHEBI:18420"/>
    </ligand>
</feature>
<evidence type="ECO:0000256" key="2">
    <source>
        <dbReference type="ARBA" id="ARBA00022741"/>
    </source>
</evidence>
<dbReference type="SMART" id="SM00177">
    <property type="entry name" value="ARF"/>
    <property type="match status" value="1"/>
</dbReference>
<name>A0A813U9B8_9BILA</name>
<dbReference type="Pfam" id="PF00025">
    <property type="entry name" value="Arf"/>
    <property type="match status" value="1"/>
</dbReference>
<dbReference type="AlphaFoldDB" id="A0A813U9B8"/>
<evidence type="ECO:0000256" key="1">
    <source>
        <dbReference type="ARBA" id="ARBA00010290"/>
    </source>
</evidence>
<feature type="binding site" evidence="4">
    <location>
        <begin position="17"/>
        <end position="24"/>
    </location>
    <ligand>
        <name>GTP</name>
        <dbReference type="ChEBI" id="CHEBI:37565"/>
    </ligand>
</feature>
<keyword evidence="5" id="KW-0460">Magnesium</keyword>
<evidence type="ECO:0000256" key="3">
    <source>
        <dbReference type="ARBA" id="ARBA00023134"/>
    </source>
</evidence>
<evidence type="ECO:0008006" key="8">
    <source>
        <dbReference type="Google" id="ProtNLM"/>
    </source>
</evidence>
<dbReference type="GO" id="GO:0005525">
    <property type="term" value="F:GTP binding"/>
    <property type="evidence" value="ECO:0007669"/>
    <property type="project" value="UniProtKB-KW"/>
</dbReference>
<dbReference type="InterPro" id="IPR006689">
    <property type="entry name" value="Small_GTPase_ARF/SAR"/>
</dbReference>
<dbReference type="InterPro" id="IPR005225">
    <property type="entry name" value="Small_GTP-bd"/>
</dbReference>
<dbReference type="GO" id="GO:0030010">
    <property type="term" value="P:establishment of cell polarity"/>
    <property type="evidence" value="ECO:0007669"/>
    <property type="project" value="UniProtKB-ARBA"/>
</dbReference>
<dbReference type="FunFam" id="3.40.50.300:FF:000412">
    <property type="entry name" value="ADP-ribosylation factor 1"/>
    <property type="match status" value="1"/>
</dbReference>